<evidence type="ECO:0000256" key="1">
    <source>
        <dbReference type="SAM" id="SignalP"/>
    </source>
</evidence>
<keyword evidence="3" id="KW-1185">Reference proteome</keyword>
<reference evidence="2 3" key="1">
    <citation type="journal article" date="2018" name="Nat. Ecol. Evol.">
        <title>Pezizomycetes genomes reveal the molecular basis of ectomycorrhizal truffle lifestyle.</title>
        <authorList>
            <person name="Murat C."/>
            <person name="Payen T."/>
            <person name="Noel B."/>
            <person name="Kuo A."/>
            <person name="Morin E."/>
            <person name="Chen J."/>
            <person name="Kohler A."/>
            <person name="Krizsan K."/>
            <person name="Balestrini R."/>
            <person name="Da Silva C."/>
            <person name="Montanini B."/>
            <person name="Hainaut M."/>
            <person name="Levati E."/>
            <person name="Barry K.W."/>
            <person name="Belfiori B."/>
            <person name="Cichocki N."/>
            <person name="Clum A."/>
            <person name="Dockter R.B."/>
            <person name="Fauchery L."/>
            <person name="Guy J."/>
            <person name="Iotti M."/>
            <person name="Le Tacon F."/>
            <person name="Lindquist E.A."/>
            <person name="Lipzen A."/>
            <person name="Malagnac F."/>
            <person name="Mello A."/>
            <person name="Molinier V."/>
            <person name="Miyauchi S."/>
            <person name="Poulain J."/>
            <person name="Riccioni C."/>
            <person name="Rubini A."/>
            <person name="Sitrit Y."/>
            <person name="Splivallo R."/>
            <person name="Traeger S."/>
            <person name="Wang M."/>
            <person name="Zifcakova L."/>
            <person name="Wipf D."/>
            <person name="Zambonelli A."/>
            <person name="Paolocci F."/>
            <person name="Nowrousian M."/>
            <person name="Ottonello S."/>
            <person name="Baldrian P."/>
            <person name="Spatafora J.W."/>
            <person name="Henrissat B."/>
            <person name="Nagy L.G."/>
            <person name="Aury J.M."/>
            <person name="Wincker P."/>
            <person name="Grigoriev I.V."/>
            <person name="Bonfante P."/>
            <person name="Martin F.M."/>
        </authorList>
    </citation>
    <scope>NUCLEOTIDE SEQUENCE [LARGE SCALE GENOMIC DNA]</scope>
    <source>
        <strain evidence="2 3">RN42</strain>
    </source>
</reference>
<protein>
    <recommendedName>
        <fullName evidence="4">Hydrophobin</fullName>
    </recommendedName>
</protein>
<name>A0A3N4HS16_ASCIM</name>
<feature type="chain" id="PRO_5018022106" description="Hydrophobin" evidence="1">
    <location>
        <begin position="26"/>
        <end position="114"/>
    </location>
</feature>
<evidence type="ECO:0008006" key="4">
    <source>
        <dbReference type="Google" id="ProtNLM"/>
    </source>
</evidence>
<dbReference type="EMBL" id="ML119741">
    <property type="protein sequence ID" value="RPA76622.1"/>
    <property type="molecule type" value="Genomic_DNA"/>
</dbReference>
<evidence type="ECO:0000313" key="2">
    <source>
        <dbReference type="EMBL" id="RPA76622.1"/>
    </source>
</evidence>
<sequence>MKFVASLAASFASVVLLSFATGIQASLVCADPTTDLTCCTFVDGLGTGHGCYKYGSDGDICGGVARCCHVANRFLAVIENTFSHCVEPDDIVVQVVEVQMAAPVEDTDDAAGQA</sequence>
<gene>
    <name evidence="2" type="ORF">BJ508DRAFT_364961</name>
</gene>
<organism evidence="2 3">
    <name type="scientific">Ascobolus immersus RN42</name>
    <dbReference type="NCBI Taxonomy" id="1160509"/>
    <lineage>
        <taxon>Eukaryota</taxon>
        <taxon>Fungi</taxon>
        <taxon>Dikarya</taxon>
        <taxon>Ascomycota</taxon>
        <taxon>Pezizomycotina</taxon>
        <taxon>Pezizomycetes</taxon>
        <taxon>Pezizales</taxon>
        <taxon>Ascobolaceae</taxon>
        <taxon>Ascobolus</taxon>
    </lineage>
</organism>
<proteinExistence type="predicted"/>
<accession>A0A3N4HS16</accession>
<keyword evidence="1" id="KW-0732">Signal</keyword>
<evidence type="ECO:0000313" key="3">
    <source>
        <dbReference type="Proteomes" id="UP000275078"/>
    </source>
</evidence>
<dbReference type="AlphaFoldDB" id="A0A3N4HS16"/>
<feature type="signal peptide" evidence="1">
    <location>
        <begin position="1"/>
        <end position="25"/>
    </location>
</feature>
<dbReference type="Proteomes" id="UP000275078">
    <property type="component" value="Unassembled WGS sequence"/>
</dbReference>